<evidence type="ECO:0000313" key="1">
    <source>
        <dbReference type="EMBL" id="CAG4924808.1"/>
    </source>
</evidence>
<keyword evidence="2" id="KW-1185">Reference proteome</keyword>
<sequence>MLADVLRRSACRSDASGQCENYEVRVSHEFAYATLIFTTRLKQLQLICAIPSC</sequence>
<proteinExistence type="predicted"/>
<name>A0ABM8UAW7_9BURK</name>
<comment type="caution">
    <text evidence="1">The sequence shown here is derived from an EMBL/GenBank/DDBJ whole genome shotgun (WGS) entry which is preliminary data.</text>
</comment>
<organism evidence="1 2">
    <name type="scientific">Paraburkholderia gardini</name>
    <dbReference type="NCBI Taxonomy" id="2823469"/>
    <lineage>
        <taxon>Bacteria</taxon>
        <taxon>Pseudomonadati</taxon>
        <taxon>Pseudomonadota</taxon>
        <taxon>Betaproteobacteria</taxon>
        <taxon>Burkholderiales</taxon>
        <taxon>Burkholderiaceae</taxon>
        <taxon>Paraburkholderia</taxon>
    </lineage>
</organism>
<reference evidence="1 2" key="1">
    <citation type="submission" date="2021-04" db="EMBL/GenBank/DDBJ databases">
        <authorList>
            <person name="Vanwijnsberghe S."/>
        </authorList>
    </citation>
    <scope>NUCLEOTIDE SEQUENCE [LARGE SCALE GENOMIC DNA]</scope>
    <source>
        <strain evidence="1 2">LMG 32171</strain>
    </source>
</reference>
<dbReference type="EMBL" id="CAJQYY010000045">
    <property type="protein sequence ID" value="CAG4924808.1"/>
    <property type="molecule type" value="Genomic_DNA"/>
</dbReference>
<gene>
    <name evidence="1" type="ORF">R54767_05130</name>
</gene>
<dbReference type="Proteomes" id="UP000789752">
    <property type="component" value="Unassembled WGS sequence"/>
</dbReference>
<accession>A0ABM8UAW7</accession>
<protein>
    <submittedName>
        <fullName evidence="1">Uncharacterized protein</fullName>
    </submittedName>
</protein>
<evidence type="ECO:0000313" key="2">
    <source>
        <dbReference type="Proteomes" id="UP000789752"/>
    </source>
</evidence>